<gene>
    <name evidence="2" type="ORF">ABSH63_04545</name>
</gene>
<accession>A0ABV2A7Q3</accession>
<keyword evidence="3" id="KW-1185">Reference proteome</keyword>
<proteinExistence type="predicted"/>
<evidence type="ECO:0000313" key="2">
    <source>
        <dbReference type="EMBL" id="MES0873282.1"/>
    </source>
</evidence>
<feature type="domain" description="Calcineurin-like phosphoesterase" evidence="1">
    <location>
        <begin position="1"/>
        <end position="212"/>
    </location>
</feature>
<reference evidence="2 3" key="1">
    <citation type="submission" date="2024-06" db="EMBL/GenBank/DDBJ databases">
        <authorList>
            <person name="Li Z."/>
            <person name="Jiang Y."/>
        </authorList>
    </citation>
    <scope>NUCLEOTIDE SEQUENCE [LARGE SCALE GENOMIC DNA]</scope>
    <source>
        <strain evidence="2 3">HSW-8</strain>
    </source>
</reference>
<organism evidence="2 3">
    <name type="scientific">Sinimarinibacterium thermocellulolyticum</name>
    <dbReference type="NCBI Taxonomy" id="3170016"/>
    <lineage>
        <taxon>Bacteria</taxon>
        <taxon>Pseudomonadati</taxon>
        <taxon>Pseudomonadota</taxon>
        <taxon>Gammaproteobacteria</taxon>
        <taxon>Nevskiales</taxon>
        <taxon>Nevskiaceae</taxon>
        <taxon>Sinimarinibacterium</taxon>
    </lineage>
</organism>
<evidence type="ECO:0000259" key="1">
    <source>
        <dbReference type="Pfam" id="PF00149"/>
    </source>
</evidence>
<dbReference type="RefSeq" id="WP_352887831.1">
    <property type="nucleotide sequence ID" value="NZ_JBEPIJ010000004.1"/>
</dbReference>
<evidence type="ECO:0000313" key="3">
    <source>
        <dbReference type="Proteomes" id="UP001465331"/>
    </source>
</evidence>
<dbReference type="InterPro" id="IPR029052">
    <property type="entry name" value="Metallo-depent_PP-like"/>
</dbReference>
<dbReference type="Proteomes" id="UP001465331">
    <property type="component" value="Unassembled WGS sequence"/>
</dbReference>
<dbReference type="SUPFAM" id="SSF56300">
    <property type="entry name" value="Metallo-dependent phosphatases"/>
    <property type="match status" value="1"/>
</dbReference>
<dbReference type="Pfam" id="PF00149">
    <property type="entry name" value="Metallophos"/>
    <property type="match status" value="1"/>
</dbReference>
<sequence>MLICAAGDIHGAMDRLYADVLDFEAHLGRRFDWVLHVGDFGIWPDPARVDRATRKHEGAGDFSIWLQARRPVPRRTLFIKGNHEDFDWLDARHDREVLPGLFFLPNGRTFDLATAHGRAIRVGGVGGCYGPSDYARRSQGLRGYAKRHYTHDEVQRLSAADRVAIVLTHDAPAGVRFPRYHGGREFVSEAKGLDAMLARVSPSVCFFGHHHTRIDAEVAGVRCIGLNKVAHPGNLVAIDIESRLGDWWVVGEWGGYASDIA</sequence>
<dbReference type="InterPro" id="IPR004843">
    <property type="entry name" value="Calcineurin-like_PHP"/>
</dbReference>
<dbReference type="EMBL" id="JBEPIJ010000004">
    <property type="protein sequence ID" value="MES0873282.1"/>
    <property type="molecule type" value="Genomic_DNA"/>
</dbReference>
<protein>
    <submittedName>
        <fullName evidence="2">Metallophosphoesterase</fullName>
    </submittedName>
</protein>
<dbReference type="Gene3D" id="3.60.21.10">
    <property type="match status" value="1"/>
</dbReference>
<name>A0ABV2A7Q3_9GAMM</name>
<comment type="caution">
    <text evidence="2">The sequence shown here is derived from an EMBL/GenBank/DDBJ whole genome shotgun (WGS) entry which is preliminary data.</text>
</comment>